<feature type="region of interest" description="Disordered" evidence="1">
    <location>
        <begin position="110"/>
        <end position="144"/>
    </location>
</feature>
<evidence type="ECO:0000256" key="1">
    <source>
        <dbReference type="SAM" id="MobiDB-lite"/>
    </source>
</evidence>
<proteinExistence type="predicted"/>
<dbReference type="AlphaFoldDB" id="A0A448XPJ9"/>
<feature type="region of interest" description="Disordered" evidence="1">
    <location>
        <begin position="42"/>
        <end position="66"/>
    </location>
</feature>
<keyword evidence="3" id="KW-1185">Reference proteome</keyword>
<comment type="caution">
    <text evidence="2">The sequence shown here is derived from an EMBL/GenBank/DDBJ whole genome shotgun (WGS) entry which is preliminary data.</text>
</comment>
<feature type="compositionally biased region" description="Low complexity" evidence="1">
    <location>
        <begin position="46"/>
        <end position="61"/>
    </location>
</feature>
<evidence type="ECO:0000313" key="2">
    <source>
        <dbReference type="EMBL" id="VEL41715.1"/>
    </source>
</evidence>
<gene>
    <name evidence="2" type="ORF">PXEA_LOCUS35155</name>
</gene>
<organism evidence="2 3">
    <name type="scientific">Protopolystoma xenopodis</name>
    <dbReference type="NCBI Taxonomy" id="117903"/>
    <lineage>
        <taxon>Eukaryota</taxon>
        <taxon>Metazoa</taxon>
        <taxon>Spiralia</taxon>
        <taxon>Lophotrochozoa</taxon>
        <taxon>Platyhelminthes</taxon>
        <taxon>Monogenea</taxon>
        <taxon>Polyopisthocotylea</taxon>
        <taxon>Polystomatidea</taxon>
        <taxon>Polystomatidae</taxon>
        <taxon>Protopolystoma</taxon>
    </lineage>
</organism>
<feature type="compositionally biased region" description="Low complexity" evidence="1">
    <location>
        <begin position="127"/>
        <end position="144"/>
    </location>
</feature>
<dbReference type="EMBL" id="CAAALY010270681">
    <property type="protein sequence ID" value="VEL41715.1"/>
    <property type="molecule type" value="Genomic_DNA"/>
</dbReference>
<reference evidence="2" key="1">
    <citation type="submission" date="2018-11" db="EMBL/GenBank/DDBJ databases">
        <authorList>
            <consortium name="Pathogen Informatics"/>
        </authorList>
    </citation>
    <scope>NUCLEOTIDE SEQUENCE</scope>
</reference>
<feature type="compositionally biased region" description="Polar residues" evidence="1">
    <location>
        <begin position="110"/>
        <end position="126"/>
    </location>
</feature>
<evidence type="ECO:0000313" key="3">
    <source>
        <dbReference type="Proteomes" id="UP000784294"/>
    </source>
</evidence>
<name>A0A448XPJ9_9PLAT</name>
<protein>
    <submittedName>
        <fullName evidence="2">Uncharacterized protein</fullName>
    </submittedName>
</protein>
<sequence>MEASESSTYLSIRAQSWTPRHQVVVLSPKPIDLETMLQDRNTKEWSQSSTCSSLLSSPPSTANRSNQYGLDQFPSYSAPVSIWHSAKQADAFVICLKASLTITVTCSLDSSTSEQTRNSNDTQPLNRISSSRSQSSSQDWGRSSEQNQLTVDLLLVITDEDEFEPQFVRPFQK</sequence>
<accession>A0A448XPJ9</accession>
<dbReference type="Proteomes" id="UP000784294">
    <property type="component" value="Unassembled WGS sequence"/>
</dbReference>